<dbReference type="EMBL" id="JAIWYP010000005">
    <property type="protein sequence ID" value="KAH3819433.1"/>
    <property type="molecule type" value="Genomic_DNA"/>
</dbReference>
<dbReference type="AlphaFoldDB" id="A0A9D4GPM4"/>
<keyword evidence="2" id="KW-1185">Reference proteome</keyword>
<evidence type="ECO:0000313" key="2">
    <source>
        <dbReference type="Proteomes" id="UP000828390"/>
    </source>
</evidence>
<dbReference type="Proteomes" id="UP000828390">
    <property type="component" value="Unassembled WGS sequence"/>
</dbReference>
<accession>A0A9D4GPM4</accession>
<protein>
    <submittedName>
        <fullName evidence="1">Uncharacterized protein</fullName>
    </submittedName>
</protein>
<name>A0A9D4GPM4_DREPO</name>
<sequence>MAESVLSNTEEEELPDVEEYVQLKRTVKSQLSLSEAEECYRLWGHISCNTYFGHRYVDKILAEQLPSLDTSSLDSVRNTLAAEGKNSDIVEVSFQPLAAFFRHLHKSDRPGTSERGSPLDFQALEEVALQHTHHETTYDMGTVNF</sequence>
<organism evidence="1 2">
    <name type="scientific">Dreissena polymorpha</name>
    <name type="common">Zebra mussel</name>
    <name type="synonym">Mytilus polymorpha</name>
    <dbReference type="NCBI Taxonomy" id="45954"/>
    <lineage>
        <taxon>Eukaryota</taxon>
        <taxon>Metazoa</taxon>
        <taxon>Spiralia</taxon>
        <taxon>Lophotrochozoa</taxon>
        <taxon>Mollusca</taxon>
        <taxon>Bivalvia</taxon>
        <taxon>Autobranchia</taxon>
        <taxon>Heteroconchia</taxon>
        <taxon>Euheterodonta</taxon>
        <taxon>Imparidentia</taxon>
        <taxon>Neoheterodontei</taxon>
        <taxon>Myida</taxon>
        <taxon>Dreissenoidea</taxon>
        <taxon>Dreissenidae</taxon>
        <taxon>Dreissena</taxon>
    </lineage>
</organism>
<proteinExistence type="predicted"/>
<reference evidence="1" key="2">
    <citation type="submission" date="2020-11" db="EMBL/GenBank/DDBJ databases">
        <authorList>
            <person name="McCartney M.A."/>
            <person name="Auch B."/>
            <person name="Kono T."/>
            <person name="Mallez S."/>
            <person name="Becker A."/>
            <person name="Gohl D.M."/>
            <person name="Silverstein K.A.T."/>
            <person name="Koren S."/>
            <person name="Bechman K.B."/>
            <person name="Herman A."/>
            <person name="Abrahante J.E."/>
            <person name="Garbe J."/>
        </authorList>
    </citation>
    <scope>NUCLEOTIDE SEQUENCE</scope>
    <source>
        <strain evidence="1">Duluth1</strain>
        <tissue evidence="1">Whole animal</tissue>
    </source>
</reference>
<reference evidence="1" key="1">
    <citation type="journal article" date="2019" name="bioRxiv">
        <title>The Genome of the Zebra Mussel, Dreissena polymorpha: A Resource for Invasive Species Research.</title>
        <authorList>
            <person name="McCartney M.A."/>
            <person name="Auch B."/>
            <person name="Kono T."/>
            <person name="Mallez S."/>
            <person name="Zhang Y."/>
            <person name="Obille A."/>
            <person name="Becker A."/>
            <person name="Abrahante J.E."/>
            <person name="Garbe J."/>
            <person name="Badalamenti J.P."/>
            <person name="Herman A."/>
            <person name="Mangelson H."/>
            <person name="Liachko I."/>
            <person name="Sullivan S."/>
            <person name="Sone E.D."/>
            <person name="Koren S."/>
            <person name="Silverstein K.A.T."/>
            <person name="Beckman K.B."/>
            <person name="Gohl D.M."/>
        </authorList>
    </citation>
    <scope>NUCLEOTIDE SEQUENCE</scope>
    <source>
        <strain evidence="1">Duluth1</strain>
        <tissue evidence="1">Whole animal</tissue>
    </source>
</reference>
<comment type="caution">
    <text evidence="1">The sequence shown here is derived from an EMBL/GenBank/DDBJ whole genome shotgun (WGS) entry which is preliminary data.</text>
</comment>
<gene>
    <name evidence="1" type="ORF">DPMN_121168</name>
</gene>
<evidence type="ECO:0000313" key="1">
    <source>
        <dbReference type="EMBL" id="KAH3819433.1"/>
    </source>
</evidence>